<dbReference type="Gene3D" id="3.40.50.720">
    <property type="entry name" value="NAD(P)-binding Rossmann-like Domain"/>
    <property type="match status" value="1"/>
</dbReference>
<evidence type="ECO:0000313" key="4">
    <source>
        <dbReference type="EMBL" id="KAF5325368.1"/>
    </source>
</evidence>
<dbReference type="InterPro" id="IPR002347">
    <property type="entry name" value="SDR_fam"/>
</dbReference>
<sequence>MAISTVYVITGVSRGIGLAIVKELCARYSDIKIVGCVRDPANAPLLDAVVQQYPGVIDVVKYEAGSGDNNKEIAQSVLAKYGRVDTLIPNAGIFTCNSHAADTPIDALREHLEVNAIAPLVLFQAFMPCLKASSDPKYIPITTAGASSAYIQMPIGQGCYGGSKAMLNFITRKIHFENEWLTSFPLAPGCIDTDMLRGSVQRDTTGIMAKAFEGIVVTPEQGGRMLVDIILASKRETHGGEFVDIDGSKLPW</sequence>
<organism evidence="4 5">
    <name type="scientific">Psilocybe cf. subviscida</name>
    <dbReference type="NCBI Taxonomy" id="2480587"/>
    <lineage>
        <taxon>Eukaryota</taxon>
        <taxon>Fungi</taxon>
        <taxon>Dikarya</taxon>
        <taxon>Basidiomycota</taxon>
        <taxon>Agaricomycotina</taxon>
        <taxon>Agaricomycetes</taxon>
        <taxon>Agaricomycetidae</taxon>
        <taxon>Agaricales</taxon>
        <taxon>Agaricineae</taxon>
        <taxon>Strophariaceae</taxon>
        <taxon>Psilocybe</taxon>
    </lineage>
</organism>
<dbReference type="OrthoDB" id="9876299at2759"/>
<evidence type="ECO:0000256" key="2">
    <source>
        <dbReference type="ARBA" id="ARBA00022857"/>
    </source>
</evidence>
<dbReference type="GO" id="GO:0005737">
    <property type="term" value="C:cytoplasm"/>
    <property type="evidence" value="ECO:0007669"/>
    <property type="project" value="TreeGrafter"/>
</dbReference>
<dbReference type="EMBL" id="JAACJJ010000015">
    <property type="protein sequence ID" value="KAF5325368.1"/>
    <property type="molecule type" value="Genomic_DNA"/>
</dbReference>
<proteinExistence type="inferred from homology"/>
<gene>
    <name evidence="4" type="ORF">D9619_009650</name>
</gene>
<protein>
    <recommendedName>
        <fullName evidence="6">NAD(P)-binding protein</fullName>
    </recommendedName>
</protein>
<dbReference type="Pfam" id="PF00106">
    <property type="entry name" value="adh_short"/>
    <property type="match status" value="1"/>
</dbReference>
<evidence type="ECO:0008006" key="6">
    <source>
        <dbReference type="Google" id="ProtNLM"/>
    </source>
</evidence>
<keyword evidence="5" id="KW-1185">Reference proteome</keyword>
<dbReference type="GO" id="GO:0016491">
    <property type="term" value="F:oxidoreductase activity"/>
    <property type="evidence" value="ECO:0007669"/>
    <property type="project" value="UniProtKB-KW"/>
</dbReference>
<dbReference type="PANTHER" id="PTHR43544:SF7">
    <property type="entry name" value="NADB-LER2"/>
    <property type="match status" value="1"/>
</dbReference>
<dbReference type="PRINTS" id="PR00081">
    <property type="entry name" value="GDHRDH"/>
</dbReference>
<dbReference type="InterPro" id="IPR036291">
    <property type="entry name" value="NAD(P)-bd_dom_sf"/>
</dbReference>
<dbReference type="Proteomes" id="UP000567179">
    <property type="component" value="Unassembled WGS sequence"/>
</dbReference>
<evidence type="ECO:0000256" key="3">
    <source>
        <dbReference type="ARBA" id="ARBA00023002"/>
    </source>
</evidence>
<evidence type="ECO:0000313" key="5">
    <source>
        <dbReference type="Proteomes" id="UP000567179"/>
    </source>
</evidence>
<dbReference type="PANTHER" id="PTHR43544">
    <property type="entry name" value="SHORT-CHAIN DEHYDROGENASE/REDUCTASE"/>
    <property type="match status" value="1"/>
</dbReference>
<dbReference type="InterPro" id="IPR051468">
    <property type="entry name" value="Fungal_SecMetab_SDRs"/>
</dbReference>
<keyword evidence="2" id="KW-0521">NADP</keyword>
<keyword evidence="3" id="KW-0560">Oxidoreductase</keyword>
<evidence type="ECO:0000256" key="1">
    <source>
        <dbReference type="ARBA" id="ARBA00006484"/>
    </source>
</evidence>
<accession>A0A8H5BLJ5</accession>
<dbReference type="SUPFAM" id="SSF51735">
    <property type="entry name" value="NAD(P)-binding Rossmann-fold domains"/>
    <property type="match status" value="1"/>
</dbReference>
<comment type="caution">
    <text evidence="4">The sequence shown here is derived from an EMBL/GenBank/DDBJ whole genome shotgun (WGS) entry which is preliminary data.</text>
</comment>
<name>A0A8H5BLJ5_9AGAR</name>
<reference evidence="4 5" key="1">
    <citation type="journal article" date="2020" name="ISME J.">
        <title>Uncovering the hidden diversity of litter-decomposition mechanisms in mushroom-forming fungi.</title>
        <authorList>
            <person name="Floudas D."/>
            <person name="Bentzer J."/>
            <person name="Ahren D."/>
            <person name="Johansson T."/>
            <person name="Persson P."/>
            <person name="Tunlid A."/>
        </authorList>
    </citation>
    <scope>NUCLEOTIDE SEQUENCE [LARGE SCALE GENOMIC DNA]</scope>
    <source>
        <strain evidence="4 5">CBS 101986</strain>
    </source>
</reference>
<comment type="similarity">
    <text evidence="1">Belongs to the short-chain dehydrogenases/reductases (SDR) family.</text>
</comment>
<dbReference type="AlphaFoldDB" id="A0A8H5BLJ5"/>